<gene>
    <name evidence="8" type="primary">metA</name>
    <name evidence="7" type="synonym">metAA</name>
    <name evidence="8" type="ORF">P4S50_04570</name>
</gene>
<evidence type="ECO:0000256" key="3">
    <source>
        <dbReference type="ARBA" id="ARBA00022679"/>
    </source>
</evidence>
<sequence>MPLSIPQNNSLCDILTSEGISLIDKSSFSKNIKSLKVLILNLMPAKLETEIQLLRVLGFSNNYIEVTFLTTKTYTSKNTSKEYLDMFYKTFDEIKDEPFDGMIITGAPVEHLDFEDIIYWDELKDIMDYSSKNIKSTFHICWGAQAGLYHHYGIKKYNLHKKIFGVFSHKSNNPYSKLLNGFDDEFFAPHSRYSYMKKNDFEGLDDLEILSESDEAGIYIVKSKNFKNIFVTGHSEYDSYTLYNEYKRDINKNIDTQIPKNYFLNDNPNNKPIVKWRGHSNLLFYNWIKILTSL</sequence>
<feature type="site" description="Important for substrate specificity" evidence="7">
    <location>
        <position position="191"/>
    </location>
</feature>
<comment type="pathway">
    <text evidence="7">Amino-acid biosynthesis; L-methionine biosynthesis via de novo pathway; O-acetyl-L-homoserine from L-homoserine: step 1/1.</text>
</comment>
<feature type="active site" description="Proton acceptor" evidence="7">
    <location>
        <position position="234"/>
    </location>
</feature>
<dbReference type="Gene3D" id="3.40.50.880">
    <property type="match status" value="1"/>
</dbReference>
<feature type="active site" evidence="7">
    <location>
        <position position="236"/>
    </location>
</feature>
<evidence type="ECO:0000256" key="6">
    <source>
        <dbReference type="ARBA" id="ARBA00049043"/>
    </source>
</evidence>
<dbReference type="HAMAP" id="MF_00295">
    <property type="entry name" value="MetA_acyltransf"/>
    <property type="match status" value="1"/>
</dbReference>
<dbReference type="PANTHER" id="PTHR20919">
    <property type="entry name" value="HOMOSERINE O-SUCCINYLTRANSFERASE"/>
    <property type="match status" value="1"/>
</dbReference>
<comment type="similarity">
    <text evidence="7">Belongs to the MetA family.</text>
</comment>
<comment type="function">
    <text evidence="7">Transfers an acetyl group from acetyl-CoA to L-homoserine, forming acetyl-L-homoserine.</text>
</comment>
<evidence type="ECO:0000256" key="1">
    <source>
        <dbReference type="ARBA" id="ARBA00022490"/>
    </source>
</evidence>
<dbReference type="NCBIfam" id="TIGR01001">
    <property type="entry name" value="metA"/>
    <property type="match status" value="1"/>
</dbReference>
<dbReference type="GO" id="GO:0008899">
    <property type="term" value="F:homoserine O-succinyltransferase activity"/>
    <property type="evidence" value="ECO:0007669"/>
    <property type="project" value="UniProtKB-EC"/>
</dbReference>
<dbReference type="SUPFAM" id="SSF52317">
    <property type="entry name" value="Class I glutamine amidotransferase-like"/>
    <property type="match status" value="1"/>
</dbReference>
<feature type="site" description="Important for acyl-CoA specificity" evidence="7">
    <location>
        <position position="110"/>
    </location>
</feature>
<keyword evidence="3 7" id="KW-0808">Transferase</keyword>
<dbReference type="EMBL" id="CP120733">
    <property type="protein sequence ID" value="WFD11356.1"/>
    <property type="molecule type" value="Genomic_DNA"/>
</dbReference>
<feature type="binding site" evidence="7">
    <location>
        <position position="191"/>
    </location>
    <ligand>
        <name>substrate</name>
    </ligand>
</feature>
<reference evidence="8 9" key="1">
    <citation type="submission" date="2023-03" db="EMBL/GenBank/DDBJ databases">
        <title>Complete genome sequence of Tepidibacter sp. SWIR-1, isolated from a deep-sea hydrothermal vent.</title>
        <authorList>
            <person name="Li X."/>
        </authorList>
    </citation>
    <scope>NUCLEOTIDE SEQUENCE [LARGE SCALE GENOMIC DNA]</scope>
    <source>
        <strain evidence="8 9">SWIR-1</strain>
    </source>
</reference>
<dbReference type="InterPro" id="IPR005697">
    <property type="entry name" value="HST_MetA"/>
</dbReference>
<dbReference type="Pfam" id="PF04204">
    <property type="entry name" value="HTS"/>
    <property type="match status" value="1"/>
</dbReference>
<keyword evidence="4 7" id="KW-0486">Methionine biosynthesis</keyword>
<evidence type="ECO:0000256" key="7">
    <source>
        <dbReference type="HAMAP-Rule" id="MF_00295"/>
    </source>
</evidence>
<dbReference type="PIRSF" id="PIRSF000450">
    <property type="entry name" value="H_ser_succinyltr"/>
    <property type="match status" value="1"/>
</dbReference>
<protein>
    <recommendedName>
        <fullName evidence="7">Homoserine O-acetyltransferase</fullName>
        <shortName evidence="7">HAT</shortName>
        <ecNumber evidence="7">2.3.1.31</ecNumber>
    </recommendedName>
    <alternativeName>
        <fullName evidence="7">Homoserine transacetylase</fullName>
        <shortName evidence="7">HTA</shortName>
    </alternativeName>
</protein>
<dbReference type="InterPro" id="IPR029062">
    <property type="entry name" value="Class_I_gatase-like"/>
</dbReference>
<comment type="catalytic activity">
    <reaction evidence="6 7">
        <text>L-homoserine + acetyl-CoA = O-acetyl-L-homoserine + CoA</text>
        <dbReference type="Rhea" id="RHEA:13701"/>
        <dbReference type="ChEBI" id="CHEBI:57287"/>
        <dbReference type="ChEBI" id="CHEBI:57288"/>
        <dbReference type="ChEBI" id="CHEBI:57476"/>
        <dbReference type="ChEBI" id="CHEBI:57716"/>
        <dbReference type="EC" id="2.3.1.31"/>
    </reaction>
</comment>
<evidence type="ECO:0000256" key="2">
    <source>
        <dbReference type="ARBA" id="ARBA00022605"/>
    </source>
</evidence>
<organism evidence="8 9">
    <name type="scientific">Tepidibacter hydrothermalis</name>
    <dbReference type="NCBI Taxonomy" id="3036126"/>
    <lineage>
        <taxon>Bacteria</taxon>
        <taxon>Bacillati</taxon>
        <taxon>Bacillota</taxon>
        <taxon>Clostridia</taxon>
        <taxon>Peptostreptococcales</taxon>
        <taxon>Peptostreptococcaceae</taxon>
        <taxon>Tepidibacter</taxon>
    </lineage>
</organism>
<evidence type="ECO:0000313" key="9">
    <source>
        <dbReference type="Proteomes" id="UP001222800"/>
    </source>
</evidence>
<accession>A0ABY8EEZ2</accession>
<keyword evidence="1 7" id="KW-0963">Cytoplasm</keyword>
<name>A0ABY8EEZ2_9FIRM</name>
<evidence type="ECO:0000313" key="8">
    <source>
        <dbReference type="EMBL" id="WFD11356.1"/>
    </source>
</evidence>
<dbReference type="InterPro" id="IPR033752">
    <property type="entry name" value="MetA_family"/>
</dbReference>
<dbReference type="Proteomes" id="UP001222800">
    <property type="component" value="Chromosome"/>
</dbReference>
<keyword evidence="2 7" id="KW-0028">Amino-acid biosynthesis</keyword>
<dbReference type="CDD" id="cd03131">
    <property type="entry name" value="GATase1_HTS"/>
    <property type="match status" value="1"/>
</dbReference>
<comment type="subcellular location">
    <subcellularLocation>
        <location evidence="7">Cytoplasm</location>
    </subcellularLocation>
</comment>
<keyword evidence="9" id="KW-1185">Reference proteome</keyword>
<comment type="caution">
    <text evidence="7">Lacks conserved residue(s) required for the propagation of feature annotation.</text>
</comment>
<keyword evidence="5 7" id="KW-0012">Acyltransferase</keyword>
<proteinExistence type="inferred from homology"/>
<feature type="active site" description="Acyl-thioester intermediate" evidence="7">
    <location>
        <position position="141"/>
    </location>
</feature>
<dbReference type="EC" id="2.3.1.31" evidence="7"/>
<evidence type="ECO:0000256" key="4">
    <source>
        <dbReference type="ARBA" id="ARBA00023167"/>
    </source>
</evidence>
<evidence type="ECO:0000256" key="5">
    <source>
        <dbReference type="ARBA" id="ARBA00023315"/>
    </source>
</evidence>
<feature type="binding site" evidence="7">
    <location>
        <position position="162"/>
    </location>
    <ligand>
        <name>substrate</name>
    </ligand>
</feature>
<dbReference type="PANTHER" id="PTHR20919:SF0">
    <property type="entry name" value="HOMOSERINE O-SUCCINYLTRANSFERASE"/>
    <property type="match status" value="1"/>
</dbReference>
<feature type="binding site" evidence="7">
    <location>
        <position position="248"/>
    </location>
    <ligand>
        <name>substrate</name>
    </ligand>
</feature>
<dbReference type="RefSeq" id="WP_277733383.1">
    <property type="nucleotide sequence ID" value="NZ_CP120733.1"/>
</dbReference>